<protein>
    <recommendedName>
        <fullName evidence="4">Major facilitator superfamily (MFS) profile domain-containing protein</fullName>
    </recommendedName>
</protein>
<feature type="transmembrane region" description="Helical" evidence="3">
    <location>
        <begin position="217"/>
        <end position="236"/>
    </location>
</feature>
<keyword evidence="6" id="KW-1185">Reference proteome</keyword>
<dbReference type="GO" id="GO:0016020">
    <property type="term" value="C:membrane"/>
    <property type="evidence" value="ECO:0007669"/>
    <property type="project" value="UniProtKB-SubCell"/>
</dbReference>
<feature type="transmembrane region" description="Helical" evidence="3">
    <location>
        <begin position="266"/>
        <end position="290"/>
    </location>
</feature>
<organism evidence="5 6">
    <name type="scientific">Gomphillus americanus</name>
    <dbReference type="NCBI Taxonomy" id="1940652"/>
    <lineage>
        <taxon>Eukaryota</taxon>
        <taxon>Fungi</taxon>
        <taxon>Dikarya</taxon>
        <taxon>Ascomycota</taxon>
        <taxon>Pezizomycotina</taxon>
        <taxon>Lecanoromycetes</taxon>
        <taxon>OSLEUM clade</taxon>
        <taxon>Ostropomycetidae</taxon>
        <taxon>Ostropales</taxon>
        <taxon>Graphidaceae</taxon>
        <taxon>Gomphilloideae</taxon>
        <taxon>Gomphillus</taxon>
    </lineage>
</organism>
<keyword evidence="3" id="KW-1133">Transmembrane helix</keyword>
<evidence type="ECO:0000256" key="1">
    <source>
        <dbReference type="ARBA" id="ARBA00004141"/>
    </source>
</evidence>
<dbReference type="InterPro" id="IPR020846">
    <property type="entry name" value="MFS_dom"/>
</dbReference>
<feature type="transmembrane region" description="Helical" evidence="3">
    <location>
        <begin position="187"/>
        <end position="205"/>
    </location>
</feature>
<dbReference type="SUPFAM" id="SSF103473">
    <property type="entry name" value="MFS general substrate transporter"/>
    <property type="match status" value="1"/>
</dbReference>
<evidence type="ECO:0000313" key="5">
    <source>
        <dbReference type="EMBL" id="CAF9926397.1"/>
    </source>
</evidence>
<feature type="domain" description="Major facilitator superfamily (MFS) profile" evidence="4">
    <location>
        <begin position="64"/>
        <end position="442"/>
    </location>
</feature>
<comment type="subcellular location">
    <subcellularLocation>
        <location evidence="1">Membrane</location>
        <topology evidence="1">Multi-pass membrane protein</topology>
    </subcellularLocation>
</comment>
<dbReference type="PROSITE" id="PS50850">
    <property type="entry name" value="MFS"/>
    <property type="match status" value="1"/>
</dbReference>
<evidence type="ECO:0000256" key="2">
    <source>
        <dbReference type="SAM" id="MobiDB-lite"/>
    </source>
</evidence>
<feature type="compositionally biased region" description="Basic and acidic residues" evidence="2">
    <location>
        <begin position="503"/>
        <end position="517"/>
    </location>
</feature>
<feature type="transmembrane region" description="Helical" evidence="3">
    <location>
        <begin position="421"/>
        <end position="441"/>
    </location>
</feature>
<evidence type="ECO:0000313" key="6">
    <source>
        <dbReference type="Proteomes" id="UP000664169"/>
    </source>
</evidence>
<proteinExistence type="predicted"/>
<dbReference type="Proteomes" id="UP000664169">
    <property type="component" value="Unassembled WGS sequence"/>
</dbReference>
<feature type="transmembrane region" description="Helical" evidence="3">
    <location>
        <begin position="329"/>
        <end position="351"/>
    </location>
</feature>
<comment type="caution">
    <text evidence="5">The sequence shown here is derived from an EMBL/GenBank/DDBJ whole genome shotgun (WGS) entry which is preliminary data.</text>
</comment>
<dbReference type="PANTHER" id="PTHR42910">
    <property type="entry name" value="TRANSPORTER SCO4007-RELATED"/>
    <property type="match status" value="1"/>
</dbReference>
<feature type="region of interest" description="Disordered" evidence="2">
    <location>
        <begin position="1"/>
        <end position="28"/>
    </location>
</feature>
<dbReference type="OrthoDB" id="2105912at2759"/>
<evidence type="ECO:0000256" key="3">
    <source>
        <dbReference type="SAM" id="Phobius"/>
    </source>
</evidence>
<dbReference type="InterPro" id="IPR011701">
    <property type="entry name" value="MFS"/>
</dbReference>
<dbReference type="Pfam" id="PF07690">
    <property type="entry name" value="MFS_1"/>
    <property type="match status" value="1"/>
</dbReference>
<feature type="region of interest" description="Disordered" evidence="2">
    <location>
        <begin position="462"/>
        <end position="517"/>
    </location>
</feature>
<dbReference type="PANTHER" id="PTHR42910:SF1">
    <property type="entry name" value="MAJOR FACILITATOR SUPERFAMILY (MFS) PROFILE DOMAIN-CONTAINING PROTEIN"/>
    <property type="match status" value="1"/>
</dbReference>
<feature type="transmembrane region" description="Helical" evidence="3">
    <location>
        <begin position="60"/>
        <end position="81"/>
    </location>
</feature>
<dbReference type="EMBL" id="CAJPDQ010000025">
    <property type="protein sequence ID" value="CAF9926397.1"/>
    <property type="molecule type" value="Genomic_DNA"/>
</dbReference>
<gene>
    <name evidence="5" type="ORF">GOMPHAMPRED_004127</name>
</gene>
<reference evidence="5" key="1">
    <citation type="submission" date="2021-03" db="EMBL/GenBank/DDBJ databases">
        <authorList>
            <person name="Tagirdzhanova G."/>
        </authorList>
    </citation>
    <scope>NUCLEOTIDE SEQUENCE</scope>
</reference>
<dbReference type="CDD" id="cd17324">
    <property type="entry name" value="MFS_NepI_like"/>
    <property type="match status" value="1"/>
</dbReference>
<feature type="transmembrane region" description="Helical" evidence="3">
    <location>
        <begin position="153"/>
        <end position="175"/>
    </location>
</feature>
<dbReference type="Gene3D" id="1.20.1250.20">
    <property type="entry name" value="MFS general substrate transporter like domains"/>
    <property type="match status" value="1"/>
</dbReference>
<feature type="transmembrane region" description="Helical" evidence="3">
    <location>
        <begin position="395"/>
        <end position="415"/>
    </location>
</feature>
<dbReference type="AlphaFoldDB" id="A0A8H3FJR9"/>
<feature type="transmembrane region" description="Helical" evidence="3">
    <location>
        <begin position="302"/>
        <end position="322"/>
    </location>
</feature>
<dbReference type="InterPro" id="IPR036259">
    <property type="entry name" value="MFS_trans_sf"/>
</dbReference>
<name>A0A8H3FJR9_9LECA</name>
<evidence type="ECO:0000259" key="4">
    <source>
        <dbReference type="PROSITE" id="PS50850"/>
    </source>
</evidence>
<feature type="compositionally biased region" description="Polar residues" evidence="2">
    <location>
        <begin position="488"/>
        <end position="502"/>
    </location>
</feature>
<dbReference type="GO" id="GO:0022857">
    <property type="term" value="F:transmembrane transporter activity"/>
    <property type="evidence" value="ECO:0007669"/>
    <property type="project" value="InterPro"/>
</dbReference>
<feature type="transmembrane region" description="Helical" evidence="3">
    <location>
        <begin position="130"/>
        <end position="147"/>
    </location>
</feature>
<accession>A0A8H3FJR9</accession>
<sequence length="517" mass="57019">MTESPVSESRESASTAQETSMADTTATEQTSRFAALSNLYDKVTYTPNRCRYDPEQPPEFTFSLNLLFAFAACFTVADLYYSHPILNILAEDFHVSFEQASLVPTLSQAGYAIGLLFLCPLGDLFPRRTFILWLIWFTGTLWIGLCITTNFNVFLVLSFITCMTTVTPQLILPLVGDLAPVHRRATALSYVVSGMLFGMLIARVLSGILTQYTSWRIVYWLAFGLQYLILILLYFFMPDYPSTNPSGLNYFKMLWSIVTIARSHPLLIQASLVGFFTSTIFTGFWTTLSFLLSEPPFNYPPLYIGLFAFIGIAAMCLGPLFSRVVIDRYVPLFSTIIGETVCLTGVIIGTFTGTFTVAGPVIQAFTIDAGLQITQIANRSAIYTILPQARNRVNTVYMVSVFVGQLVGTAVGNHLFAEGGWIKSGSASIGFVGAALVVCFCRGPWEKGWMGWSGGWSLRRRDLGSQQTAPSPPTTPPAATDLEKGSSIERQQSDSIVGSTKNHQNEKTETEVGFENK</sequence>
<keyword evidence="3" id="KW-0472">Membrane</keyword>
<keyword evidence="3" id="KW-0812">Transmembrane</keyword>